<comment type="caution">
    <text evidence="1">The sequence shown here is derived from an EMBL/GenBank/DDBJ whole genome shotgun (WGS) entry which is preliminary data.</text>
</comment>
<reference evidence="1 2" key="1">
    <citation type="submission" date="2014-12" db="EMBL/GenBank/DDBJ databases">
        <title>Comparative genome analysis of Bacillus coagulans HM-08, Clostridium butyricum HM-68, Bacillus subtilis HM-66 and Bacillus licheniformis BL-09.</title>
        <authorList>
            <person name="Zhang H."/>
        </authorList>
    </citation>
    <scope>NUCLEOTIDE SEQUENCE [LARGE SCALE GENOMIC DNA]</scope>
    <source>
        <strain evidence="1 2">HM-66</strain>
    </source>
</reference>
<evidence type="ECO:0000313" key="2">
    <source>
        <dbReference type="Proteomes" id="UP000032247"/>
    </source>
</evidence>
<dbReference type="AlphaFoldDB" id="A0A0D1IP87"/>
<proteinExistence type="predicted"/>
<protein>
    <submittedName>
        <fullName evidence="1">Uncharacterized protein</fullName>
    </submittedName>
</protein>
<accession>A0A0D1IP87</accession>
<organism evidence="1 2">
    <name type="scientific">Bacillus subtilis</name>
    <dbReference type="NCBI Taxonomy" id="1423"/>
    <lineage>
        <taxon>Bacteria</taxon>
        <taxon>Bacillati</taxon>
        <taxon>Bacillota</taxon>
        <taxon>Bacilli</taxon>
        <taxon>Bacillales</taxon>
        <taxon>Bacillaceae</taxon>
        <taxon>Bacillus</taxon>
    </lineage>
</organism>
<gene>
    <name evidence="1" type="ORF">SC09_Contig25orf01067</name>
</gene>
<dbReference type="PATRIC" id="fig|1423.173.peg.3224"/>
<dbReference type="Proteomes" id="UP000032247">
    <property type="component" value="Unassembled WGS sequence"/>
</dbReference>
<dbReference type="EMBL" id="JXBC01000004">
    <property type="protein sequence ID" value="KIU11108.1"/>
    <property type="molecule type" value="Genomic_DNA"/>
</dbReference>
<evidence type="ECO:0000313" key="1">
    <source>
        <dbReference type="EMBL" id="KIU11108.1"/>
    </source>
</evidence>
<sequence length="37" mass="4319">MHFDLATLVYNASNLAEDRKRIEPNKKGQLNFKKVTK</sequence>
<name>A0A0D1IP87_BACIU</name>